<reference evidence="2 3" key="1">
    <citation type="submission" date="2016-10" db="EMBL/GenBank/DDBJ databases">
        <authorList>
            <person name="de Groot N.N."/>
        </authorList>
    </citation>
    <scope>NUCLEOTIDE SEQUENCE [LARGE SCALE GENOMIC DNA]</scope>
    <source>
        <strain evidence="2 3">M79</strain>
    </source>
</reference>
<feature type="chain" id="PRO_5010325831" description="WxL domain-containing protein" evidence="1">
    <location>
        <begin position="28"/>
        <end position="230"/>
    </location>
</feature>
<evidence type="ECO:0008006" key="4">
    <source>
        <dbReference type="Google" id="ProtNLM"/>
    </source>
</evidence>
<evidence type="ECO:0000256" key="1">
    <source>
        <dbReference type="SAM" id="SignalP"/>
    </source>
</evidence>
<gene>
    <name evidence="2" type="ORF">SAMN05216438_11520</name>
</gene>
<feature type="signal peptide" evidence="1">
    <location>
        <begin position="1"/>
        <end position="27"/>
    </location>
</feature>
<organism evidence="2 3">
    <name type="scientific">Lactococcus garvieae</name>
    <dbReference type="NCBI Taxonomy" id="1363"/>
    <lineage>
        <taxon>Bacteria</taxon>
        <taxon>Bacillati</taxon>
        <taxon>Bacillota</taxon>
        <taxon>Bacilli</taxon>
        <taxon>Lactobacillales</taxon>
        <taxon>Streptococcaceae</taxon>
        <taxon>Lactococcus</taxon>
    </lineage>
</organism>
<protein>
    <recommendedName>
        <fullName evidence="4">WxL domain-containing protein</fullName>
    </recommendedName>
</protein>
<dbReference type="RefSeq" id="WP_074751775.1">
    <property type="nucleotide sequence ID" value="NZ_FOTJ01000015.1"/>
</dbReference>
<dbReference type="Proteomes" id="UP000181969">
    <property type="component" value="Unassembled WGS sequence"/>
</dbReference>
<accession>A0A1I4ICB7</accession>
<evidence type="ECO:0000313" key="2">
    <source>
        <dbReference type="EMBL" id="SFL52022.1"/>
    </source>
</evidence>
<evidence type="ECO:0000313" key="3">
    <source>
        <dbReference type="Proteomes" id="UP000181969"/>
    </source>
</evidence>
<dbReference type="EMBL" id="FOTJ01000015">
    <property type="protein sequence ID" value="SFL52022.1"/>
    <property type="molecule type" value="Genomic_DNA"/>
</dbReference>
<proteinExistence type="predicted"/>
<sequence>MKKTLASLMLAGSVLGGLVAPASSVFASVVDNGDGTQTVQGQQDAQVEFKGQIGEIDPGTTDPTDPDAPGPGTDWIKVTLPTKVVYYSTSASAHKTIESGDYKVTNHSVYPVSVNVTGFVGEDGKSEPNIDKIGNLDLVPNQPSLKPQGPISLVKDSVAQKPNAKIAQLGADKTLSNYQDTTNLEASQTFAISGTTAPDAKLDEHTTLNNKLDITLVGLDKDGHDPATKA</sequence>
<name>A0A1I4ICB7_9LACT</name>
<keyword evidence="1" id="KW-0732">Signal</keyword>
<dbReference type="AlphaFoldDB" id="A0A1I4ICB7"/>